<evidence type="ECO:0008006" key="3">
    <source>
        <dbReference type="Google" id="ProtNLM"/>
    </source>
</evidence>
<keyword evidence="1" id="KW-1133">Transmembrane helix</keyword>
<dbReference type="EMBL" id="CADCTP010000240">
    <property type="protein sequence ID" value="CAA9265394.1"/>
    <property type="molecule type" value="Genomic_DNA"/>
</dbReference>
<evidence type="ECO:0000313" key="2">
    <source>
        <dbReference type="EMBL" id="CAA9265394.1"/>
    </source>
</evidence>
<feature type="transmembrane region" description="Helical" evidence="1">
    <location>
        <begin position="64"/>
        <end position="85"/>
    </location>
</feature>
<name>A0A6J4J2Q0_9ACTN</name>
<gene>
    <name evidence="2" type="ORF">AVDCRST_MAG41-2555</name>
</gene>
<keyword evidence="1" id="KW-0472">Membrane</keyword>
<proteinExistence type="predicted"/>
<keyword evidence="1" id="KW-0812">Transmembrane</keyword>
<evidence type="ECO:0000256" key="1">
    <source>
        <dbReference type="SAM" id="Phobius"/>
    </source>
</evidence>
<accession>A0A6J4J2Q0</accession>
<organism evidence="2">
    <name type="scientific">uncultured Mycobacteriales bacterium</name>
    <dbReference type="NCBI Taxonomy" id="581187"/>
    <lineage>
        <taxon>Bacteria</taxon>
        <taxon>Bacillati</taxon>
        <taxon>Actinomycetota</taxon>
        <taxon>Actinomycetes</taxon>
        <taxon>Mycobacteriales</taxon>
        <taxon>environmental samples</taxon>
    </lineage>
</organism>
<reference evidence="2" key="1">
    <citation type="submission" date="2020-02" db="EMBL/GenBank/DDBJ databases">
        <authorList>
            <person name="Meier V. D."/>
        </authorList>
    </citation>
    <scope>NUCLEOTIDE SEQUENCE</scope>
    <source>
        <strain evidence="2">AVDCRST_MAG41</strain>
    </source>
</reference>
<sequence>MRRDDEDDRSGEAGRAGGDASWVDRVVIPDDISALEAEVRALRRERRAQQRRARLRGLARPGRSAPMVMVAVLLIAGIAGLLVLFQPRRTTGTPGTVDTGLAATDRRLPDVLVRQADGTARKVRGFRPAVLALAPVGCGCDAALRDAGTAARRHGVDFLLVDRTLPPLPPGLTEPTTVRLVDPNGAIAIAFGAEADGRRAPGGPVLVLIGNGGEVVRVLPEASPQALERELTGIAPLPSPTG</sequence>
<dbReference type="AlphaFoldDB" id="A0A6J4J2Q0"/>
<protein>
    <recommendedName>
        <fullName evidence="3">Thioredoxin domain-containing protein</fullName>
    </recommendedName>
</protein>